<feature type="domain" description="Pili assembly chaperone N-terminal" evidence="1">
    <location>
        <begin position="53"/>
        <end position="165"/>
    </location>
</feature>
<evidence type="ECO:0000259" key="1">
    <source>
        <dbReference type="Pfam" id="PF00345"/>
    </source>
</evidence>
<evidence type="ECO:0000313" key="2">
    <source>
        <dbReference type="EMBL" id="XBV86232.1"/>
    </source>
</evidence>
<name>A0AAU7UBV2_9DEIO</name>
<dbReference type="GO" id="GO:0030288">
    <property type="term" value="C:outer membrane-bounded periplasmic space"/>
    <property type="evidence" value="ECO:0007669"/>
    <property type="project" value="InterPro"/>
</dbReference>
<dbReference type="EMBL" id="CP158299">
    <property type="protein sequence ID" value="XBV86232.1"/>
    <property type="molecule type" value="Genomic_DNA"/>
</dbReference>
<accession>A0AAU7UBV2</accession>
<proteinExistence type="predicted"/>
<dbReference type="InterPro" id="IPR050643">
    <property type="entry name" value="Periplasmic_pilus_chap"/>
</dbReference>
<dbReference type="RefSeq" id="WP_350244289.1">
    <property type="nucleotide sequence ID" value="NZ_CP158299.1"/>
</dbReference>
<dbReference type="InterPro" id="IPR016147">
    <property type="entry name" value="Pili_assmbl_chaperone_N"/>
</dbReference>
<gene>
    <name evidence="2" type="ORF">ABOD76_07970</name>
</gene>
<dbReference type="PANTHER" id="PTHR30251:SF4">
    <property type="entry name" value="SLR1668 PROTEIN"/>
    <property type="match status" value="1"/>
</dbReference>
<organism evidence="2">
    <name type="scientific">Deinococcus sonorensis KR-87</name>
    <dbReference type="NCBI Taxonomy" id="694439"/>
    <lineage>
        <taxon>Bacteria</taxon>
        <taxon>Thermotogati</taxon>
        <taxon>Deinococcota</taxon>
        <taxon>Deinococci</taxon>
        <taxon>Deinococcales</taxon>
        <taxon>Deinococcaceae</taxon>
        <taxon>Deinococcus</taxon>
    </lineage>
</organism>
<dbReference type="SUPFAM" id="SSF49354">
    <property type="entry name" value="PapD-like"/>
    <property type="match status" value="1"/>
</dbReference>
<dbReference type="InterPro" id="IPR008962">
    <property type="entry name" value="PapD-like_sf"/>
</dbReference>
<reference evidence="2" key="1">
    <citation type="submission" date="2024-06" db="EMBL/GenBank/DDBJ databases">
        <title>Draft Genome Sequence of Deinococcus sonorensis Type Strain KR-87, a Biofilm Producing Representative of the Genus Deinococcus.</title>
        <authorList>
            <person name="Boren L.S."/>
            <person name="Grosso R.A."/>
            <person name="Hugenberg-Cox A.N."/>
            <person name="Hill J.T.E."/>
            <person name="Albert C.M."/>
            <person name="Tuohy J.M."/>
        </authorList>
    </citation>
    <scope>NUCLEOTIDE SEQUENCE</scope>
    <source>
        <strain evidence="2">KR-87</strain>
    </source>
</reference>
<dbReference type="AlphaFoldDB" id="A0AAU7UBV2"/>
<protein>
    <submittedName>
        <fullName evidence="2">Fimbria/pilus periplasmic chaperone</fullName>
    </submittedName>
</protein>
<dbReference type="PANTHER" id="PTHR30251">
    <property type="entry name" value="PILUS ASSEMBLY CHAPERONE"/>
    <property type="match status" value="1"/>
</dbReference>
<dbReference type="GO" id="GO:0071555">
    <property type="term" value="P:cell wall organization"/>
    <property type="evidence" value="ECO:0007669"/>
    <property type="project" value="InterPro"/>
</dbReference>
<dbReference type="Gene3D" id="2.60.40.10">
    <property type="entry name" value="Immunoglobulins"/>
    <property type="match status" value="1"/>
</dbReference>
<dbReference type="InterPro" id="IPR013783">
    <property type="entry name" value="Ig-like_fold"/>
</dbReference>
<dbReference type="KEGG" id="dsc:ABOD76_07970"/>
<dbReference type="Pfam" id="PF00345">
    <property type="entry name" value="PapD_N"/>
    <property type="match status" value="1"/>
</dbReference>
<sequence>MPRHLLNSLHPFRAVVTLLALLAAGLGPVRAQVFGFTPTLLEIDASHNLVTETTMVNSTTTPARFDVVAVLWHIVDGKEVLDETRDLIVNPPSFTIKPGGTQLIRIGVRKKPGATELTYRVLVQQVPIEGVELPKIGAGTVGKDSTAGMNIALTFSLPVYVTPPGAVSKLAFTATTSGKDVSLLLQNSGNRRTIMRNVQFVRGSVTLGTKVLPLLAGSTITLALPGLGGEAGPLTMKYEAEDGRVLEQTLALP</sequence>